<reference evidence="10" key="1">
    <citation type="submission" date="2018-09" db="EMBL/GenBank/DDBJ databases">
        <authorList>
            <person name="Zhu H."/>
        </authorList>
    </citation>
    <scope>NUCLEOTIDE SEQUENCE [LARGE SCALE GENOMIC DNA]</scope>
    <source>
        <strain evidence="10">K2W31S-8</strain>
    </source>
</reference>
<name>A0A385Z483_9PSED</name>
<dbReference type="Pfam" id="PF01182">
    <property type="entry name" value="Glucosamine_iso"/>
    <property type="match status" value="1"/>
</dbReference>
<keyword evidence="7 9" id="KW-0378">Hydrolase</keyword>
<evidence type="ECO:0000256" key="4">
    <source>
        <dbReference type="ARBA" id="ARBA00010662"/>
    </source>
</evidence>
<sequence length="227" mass="24666">MNSPLLLSFPGREDCVSQLAVDLAAQLRQALATQARASLLLPGGSSPQTLLPQLREQTLDWARVYLSPTDERWVPSDDPQSNWRLLQAGLPQAASLDPRQAATAEAAVSAWTRQLADWRPFAAVLLGMGEDGHFASLFPEMLGLAAALDPQAVPAAVLGLAPSEPRQRLSLNLAMLCDSAWLGLLAFGEGKRRLLDAVLADQPHSRAWPVHALAWQGRQSLRIYWAP</sequence>
<dbReference type="EC" id="3.1.1.31" evidence="5 7"/>
<evidence type="ECO:0000256" key="5">
    <source>
        <dbReference type="ARBA" id="ARBA00013198"/>
    </source>
</evidence>
<dbReference type="InterPro" id="IPR037171">
    <property type="entry name" value="NagB/RpiA_transferase-like"/>
</dbReference>
<accession>A0A385Z483</accession>
<dbReference type="EMBL" id="CP032419">
    <property type="protein sequence ID" value="AYC33544.1"/>
    <property type="molecule type" value="Genomic_DNA"/>
</dbReference>
<dbReference type="InterPro" id="IPR005900">
    <property type="entry name" value="6-phosphogluconolactonase_DevB"/>
</dbReference>
<protein>
    <recommendedName>
        <fullName evidence="6 7">6-phosphogluconolactonase</fullName>
        <shortName evidence="7">6PGL</shortName>
        <ecNumber evidence="5 7">3.1.1.31</ecNumber>
    </recommendedName>
</protein>
<dbReference type="GO" id="GO:0017057">
    <property type="term" value="F:6-phosphogluconolactonase activity"/>
    <property type="evidence" value="ECO:0007669"/>
    <property type="project" value="UniProtKB-UniRule"/>
</dbReference>
<dbReference type="AlphaFoldDB" id="A0A385Z483"/>
<dbReference type="UniPathway" id="UPA00115">
    <property type="reaction ID" value="UER00409"/>
</dbReference>
<dbReference type="Proteomes" id="UP000265560">
    <property type="component" value="Chromosome"/>
</dbReference>
<dbReference type="InterPro" id="IPR006148">
    <property type="entry name" value="Glc/Gal-6P_isomerase"/>
</dbReference>
<feature type="domain" description="Glucosamine/galactosamine-6-phosphate isomerase" evidence="8">
    <location>
        <begin position="12"/>
        <end position="214"/>
    </location>
</feature>
<dbReference type="KEGG" id="pcav:D3880_14775"/>
<keyword evidence="10" id="KW-1185">Reference proteome</keyword>
<comment type="catalytic activity">
    <reaction evidence="1 7">
        <text>6-phospho-D-glucono-1,5-lactone + H2O = 6-phospho-D-gluconate + H(+)</text>
        <dbReference type="Rhea" id="RHEA:12556"/>
        <dbReference type="ChEBI" id="CHEBI:15377"/>
        <dbReference type="ChEBI" id="CHEBI:15378"/>
        <dbReference type="ChEBI" id="CHEBI:57955"/>
        <dbReference type="ChEBI" id="CHEBI:58759"/>
        <dbReference type="EC" id="3.1.1.31"/>
    </reaction>
</comment>
<dbReference type="GO" id="GO:0006098">
    <property type="term" value="P:pentose-phosphate shunt"/>
    <property type="evidence" value="ECO:0007669"/>
    <property type="project" value="UniProtKB-UniPathway"/>
</dbReference>
<organism evidence="9 10">
    <name type="scientific">Pseudomonas cavernae</name>
    <dbReference type="NCBI Taxonomy" id="2320867"/>
    <lineage>
        <taxon>Bacteria</taxon>
        <taxon>Pseudomonadati</taxon>
        <taxon>Pseudomonadota</taxon>
        <taxon>Gammaproteobacteria</taxon>
        <taxon>Pseudomonadales</taxon>
        <taxon>Pseudomonadaceae</taxon>
        <taxon>Pseudomonas</taxon>
    </lineage>
</organism>
<comment type="pathway">
    <text evidence="3 7">Carbohydrate degradation; pentose phosphate pathway; D-ribulose 5-phosphate from D-glucose 6-phosphate (oxidative stage): step 2/3.</text>
</comment>
<evidence type="ECO:0000256" key="3">
    <source>
        <dbReference type="ARBA" id="ARBA00004961"/>
    </source>
</evidence>
<evidence type="ECO:0000313" key="9">
    <source>
        <dbReference type="EMBL" id="AYC33544.1"/>
    </source>
</evidence>
<dbReference type="PANTHER" id="PTHR11054">
    <property type="entry name" value="6-PHOSPHOGLUCONOLACTONASE"/>
    <property type="match status" value="1"/>
</dbReference>
<dbReference type="InterPro" id="IPR039104">
    <property type="entry name" value="6PGL"/>
</dbReference>
<dbReference type="NCBIfam" id="TIGR01198">
    <property type="entry name" value="pgl"/>
    <property type="match status" value="1"/>
</dbReference>
<dbReference type="Gene3D" id="3.40.50.1360">
    <property type="match status" value="1"/>
</dbReference>
<dbReference type="PANTHER" id="PTHR11054:SF0">
    <property type="entry name" value="6-PHOSPHOGLUCONOLACTONASE"/>
    <property type="match status" value="1"/>
</dbReference>
<evidence type="ECO:0000256" key="1">
    <source>
        <dbReference type="ARBA" id="ARBA00000832"/>
    </source>
</evidence>
<evidence type="ECO:0000313" key="10">
    <source>
        <dbReference type="Proteomes" id="UP000265560"/>
    </source>
</evidence>
<proteinExistence type="inferred from homology"/>
<dbReference type="RefSeq" id="WP_119894199.1">
    <property type="nucleotide sequence ID" value="NZ_CP032419.1"/>
</dbReference>
<evidence type="ECO:0000256" key="6">
    <source>
        <dbReference type="ARBA" id="ARBA00020337"/>
    </source>
</evidence>
<comment type="function">
    <text evidence="2 7">Hydrolysis of 6-phosphogluconolactone to 6-phosphogluconate.</text>
</comment>
<dbReference type="SUPFAM" id="SSF100950">
    <property type="entry name" value="NagB/RpiA/CoA transferase-like"/>
    <property type="match status" value="1"/>
</dbReference>
<evidence type="ECO:0000256" key="7">
    <source>
        <dbReference type="RuleBase" id="RU365095"/>
    </source>
</evidence>
<evidence type="ECO:0000259" key="8">
    <source>
        <dbReference type="Pfam" id="PF01182"/>
    </source>
</evidence>
<dbReference type="GO" id="GO:0005975">
    <property type="term" value="P:carbohydrate metabolic process"/>
    <property type="evidence" value="ECO:0007669"/>
    <property type="project" value="UniProtKB-UniRule"/>
</dbReference>
<comment type="similarity">
    <text evidence="4 7">Belongs to the glucosamine/galactosamine-6-phosphate isomerase family. 6-phosphogluconolactonase subfamily.</text>
</comment>
<dbReference type="OrthoDB" id="9810967at2"/>
<evidence type="ECO:0000256" key="2">
    <source>
        <dbReference type="ARBA" id="ARBA00002681"/>
    </source>
</evidence>
<gene>
    <name evidence="7 9" type="primary">pgl</name>
    <name evidence="9" type="ORF">D3880_14775</name>
</gene>